<keyword evidence="2" id="KW-1185">Reference proteome</keyword>
<sequence>MDDQLIWLDDKNGIFSVKTAYNNYSRGIDPIIPFHSSKVWSRAWPHRVGSFYGNDLYRGNNSFELPNLCYLCGLTEETEDHLVLQCTSVLSIWNYFTNFVGGDSYMLYTFKEVIVVWKNSPLSAQGKQLWKRLSAAIPSGLWKACNVISFSRKTFKLHDVIRDIKIDAFNWSKGLDYFKGINTTNVIVG</sequence>
<accession>A0AAD4XEI2</accession>
<dbReference type="AlphaFoldDB" id="A0AAD4XEI2"/>
<comment type="caution">
    <text evidence="1">The sequence shown here is derived from an EMBL/GenBank/DDBJ whole genome shotgun (WGS) entry which is preliminary data.</text>
</comment>
<protein>
    <recommendedName>
        <fullName evidence="3">Reverse transcriptase zinc-binding domain-containing protein</fullName>
    </recommendedName>
</protein>
<reference evidence="1" key="1">
    <citation type="submission" date="2022-04" db="EMBL/GenBank/DDBJ databases">
        <title>A functionally conserved STORR gene fusion in Papaver species that diverged 16.8 million years ago.</title>
        <authorList>
            <person name="Catania T."/>
        </authorList>
    </citation>
    <scope>NUCLEOTIDE SEQUENCE</scope>
    <source>
        <strain evidence="1">S-188037</strain>
    </source>
</reference>
<evidence type="ECO:0000313" key="1">
    <source>
        <dbReference type="EMBL" id="KAI3909534.1"/>
    </source>
</evidence>
<organism evidence="1 2">
    <name type="scientific">Papaver atlanticum</name>
    <dbReference type="NCBI Taxonomy" id="357466"/>
    <lineage>
        <taxon>Eukaryota</taxon>
        <taxon>Viridiplantae</taxon>
        <taxon>Streptophyta</taxon>
        <taxon>Embryophyta</taxon>
        <taxon>Tracheophyta</taxon>
        <taxon>Spermatophyta</taxon>
        <taxon>Magnoliopsida</taxon>
        <taxon>Ranunculales</taxon>
        <taxon>Papaveraceae</taxon>
        <taxon>Papaveroideae</taxon>
        <taxon>Papaver</taxon>
    </lineage>
</organism>
<dbReference type="EMBL" id="JAJJMB010010315">
    <property type="protein sequence ID" value="KAI3909534.1"/>
    <property type="molecule type" value="Genomic_DNA"/>
</dbReference>
<name>A0AAD4XEI2_9MAGN</name>
<dbReference type="Proteomes" id="UP001202328">
    <property type="component" value="Unassembled WGS sequence"/>
</dbReference>
<proteinExistence type="predicted"/>
<evidence type="ECO:0000313" key="2">
    <source>
        <dbReference type="Proteomes" id="UP001202328"/>
    </source>
</evidence>
<gene>
    <name evidence="1" type="ORF">MKW98_013951</name>
</gene>
<evidence type="ECO:0008006" key="3">
    <source>
        <dbReference type="Google" id="ProtNLM"/>
    </source>
</evidence>